<evidence type="ECO:0000256" key="6">
    <source>
        <dbReference type="ARBA" id="ARBA00023065"/>
    </source>
</evidence>
<keyword evidence="8 12" id="KW-0066">ATP synthesis</keyword>
<gene>
    <name evidence="12" type="primary">atpF</name>
    <name evidence="15" type="ORF">CAMGR0001_2604</name>
</gene>
<keyword evidence="15" id="KW-0378">Hydrolase</keyword>
<evidence type="ECO:0000256" key="1">
    <source>
        <dbReference type="ARBA" id="ARBA00022448"/>
    </source>
</evidence>
<dbReference type="eggNOG" id="COG0711">
    <property type="taxonomic scope" value="Bacteria"/>
</dbReference>
<keyword evidence="3 12" id="KW-0812">Transmembrane</keyword>
<dbReference type="STRING" id="824.CGRAC_0380"/>
<dbReference type="GO" id="GO:0005886">
    <property type="term" value="C:plasma membrane"/>
    <property type="evidence" value="ECO:0007669"/>
    <property type="project" value="UniProtKB-SubCell"/>
</dbReference>
<evidence type="ECO:0000256" key="3">
    <source>
        <dbReference type="ARBA" id="ARBA00022692"/>
    </source>
</evidence>
<keyword evidence="12" id="KW-1003">Cell membrane</keyword>
<feature type="coiled-coil region" evidence="14">
    <location>
        <begin position="62"/>
        <end position="117"/>
    </location>
</feature>
<comment type="subunit">
    <text evidence="12">F-type ATPases have 2 components, F(1) - the catalytic core - and F(0) - the membrane proton channel. F(1) has five subunits: alpha(3), beta(3), gamma(1), delta(1), epsilon(1). F(0) has three main subunits: a(1), b(2) and c(10-14). The alpha and beta chains form an alternating ring which encloses part of the gamma chain. F(1) is attached to F(0) by a central stalk formed by the gamma and epsilon chains, while a peripheral stalk is formed by the delta and b chains.</text>
</comment>
<evidence type="ECO:0000256" key="2">
    <source>
        <dbReference type="ARBA" id="ARBA00022547"/>
    </source>
</evidence>
<dbReference type="GO" id="GO:0046933">
    <property type="term" value="F:proton-transporting ATP synthase activity, rotational mechanism"/>
    <property type="evidence" value="ECO:0007669"/>
    <property type="project" value="UniProtKB-UniRule"/>
</dbReference>
<feature type="transmembrane region" description="Helical" evidence="12">
    <location>
        <begin position="28"/>
        <end position="46"/>
    </location>
</feature>
<dbReference type="Pfam" id="PF00430">
    <property type="entry name" value="ATP-synt_B"/>
    <property type="match status" value="1"/>
</dbReference>
<comment type="function">
    <text evidence="9 12">F(1)F(0) ATP synthase produces ATP from ADP in the presence of a proton or sodium gradient. F-type ATPases consist of two structural domains, F(1) containing the extramembraneous catalytic core and F(0) containing the membrane proton channel, linked together by a central stalk and a peripheral stalk. During catalysis, ATP synthesis in the catalytic domain of F(1) is coupled via a rotary mechanism of the central stalk subunits to proton translocation.</text>
</comment>
<dbReference type="OrthoDB" id="5373033at2"/>
<evidence type="ECO:0000256" key="4">
    <source>
        <dbReference type="ARBA" id="ARBA00022781"/>
    </source>
</evidence>
<sequence>MKKYLFLFIIPALVLASGEHDGVKDYDVLWRSINFILFFGILFYLLKGPVKAAYQGRIDGIASRLEANQKILKESAARKEQAKKDLQDAKVQGAALIETAKKEIVFAAEKIKNATEQEISNLQKSFDEQKDFEARKIKKEVVSEILDDVFASDDIKFGQDKLVKIVEKKVG</sequence>
<evidence type="ECO:0000256" key="11">
    <source>
        <dbReference type="ARBA" id="ARBA00037847"/>
    </source>
</evidence>
<keyword evidence="6 12" id="KW-0406">Ion transport</keyword>
<evidence type="ECO:0000256" key="10">
    <source>
        <dbReference type="ARBA" id="ARBA00025614"/>
    </source>
</evidence>
<dbReference type="Proteomes" id="UP000005709">
    <property type="component" value="Unassembled WGS sequence"/>
</dbReference>
<organism evidence="15 16">
    <name type="scientific">Campylobacter gracilis RM3268</name>
    <dbReference type="NCBI Taxonomy" id="553220"/>
    <lineage>
        <taxon>Bacteria</taxon>
        <taxon>Pseudomonadati</taxon>
        <taxon>Campylobacterota</taxon>
        <taxon>Epsilonproteobacteria</taxon>
        <taxon>Campylobacterales</taxon>
        <taxon>Campylobacteraceae</taxon>
        <taxon>Campylobacter</taxon>
    </lineage>
</organism>
<evidence type="ECO:0000313" key="15">
    <source>
        <dbReference type="EMBL" id="EEV18593.1"/>
    </source>
</evidence>
<dbReference type="RefSeq" id="WP_005869642.1">
    <property type="nucleotide sequence ID" value="NZ_ACYG01000009.1"/>
</dbReference>
<dbReference type="InterPro" id="IPR002146">
    <property type="entry name" value="ATP_synth_b/b'su_bac/chlpt"/>
</dbReference>
<dbReference type="AlphaFoldDB" id="C8PEW5"/>
<comment type="similarity">
    <text evidence="12 13">Belongs to the ATPase B chain family.</text>
</comment>
<dbReference type="EMBL" id="ACYG01000009">
    <property type="protein sequence ID" value="EEV18593.1"/>
    <property type="molecule type" value="Genomic_DNA"/>
</dbReference>
<evidence type="ECO:0000256" key="13">
    <source>
        <dbReference type="RuleBase" id="RU003848"/>
    </source>
</evidence>
<keyword evidence="5 12" id="KW-1133">Transmembrane helix</keyword>
<reference evidence="15 16" key="1">
    <citation type="submission" date="2009-07" db="EMBL/GenBank/DDBJ databases">
        <authorList>
            <person name="Madupu R."/>
            <person name="Sebastian Y."/>
            <person name="Durkin A.S."/>
            <person name="Torralba M."/>
            <person name="Methe B."/>
            <person name="Sutton G.G."/>
            <person name="Strausberg R.L."/>
            <person name="Nelson K.E."/>
        </authorList>
    </citation>
    <scope>NUCLEOTIDE SEQUENCE [LARGE SCALE GENOMIC DNA]</scope>
    <source>
        <strain evidence="15 16">RM3268</strain>
    </source>
</reference>
<keyword evidence="4 12" id="KW-0375">Hydrogen ion transport</keyword>
<keyword evidence="14" id="KW-0175">Coiled coil</keyword>
<dbReference type="HAMAP" id="MF_01398">
    <property type="entry name" value="ATP_synth_b_bprime"/>
    <property type="match status" value="1"/>
</dbReference>
<evidence type="ECO:0000256" key="8">
    <source>
        <dbReference type="ARBA" id="ARBA00023310"/>
    </source>
</evidence>
<dbReference type="GO" id="GO:0012505">
    <property type="term" value="C:endomembrane system"/>
    <property type="evidence" value="ECO:0007669"/>
    <property type="project" value="UniProtKB-SubCell"/>
</dbReference>
<proteinExistence type="inferred from homology"/>
<name>C8PEW5_9BACT</name>
<protein>
    <recommendedName>
        <fullName evidence="12">ATP synthase subunit b</fullName>
    </recommendedName>
    <alternativeName>
        <fullName evidence="12">ATP synthase F(0) sector subunit b</fullName>
    </alternativeName>
    <alternativeName>
        <fullName evidence="12">ATPase subunit I</fullName>
    </alternativeName>
    <alternativeName>
        <fullName evidence="12">F-type ATPase subunit b</fullName>
        <shortName evidence="12">F-ATPase subunit b</shortName>
    </alternativeName>
</protein>
<evidence type="ECO:0000256" key="7">
    <source>
        <dbReference type="ARBA" id="ARBA00023136"/>
    </source>
</evidence>
<keyword evidence="7 12" id="KW-0472">Membrane</keyword>
<dbReference type="CDD" id="cd06503">
    <property type="entry name" value="ATP-synt_Fo_b"/>
    <property type="match status" value="1"/>
</dbReference>
<keyword evidence="1 12" id="KW-0813">Transport</keyword>
<comment type="caution">
    <text evidence="15">The sequence shown here is derived from an EMBL/GenBank/DDBJ whole genome shotgun (WGS) entry which is preliminary data.</text>
</comment>
<dbReference type="GO" id="GO:0016787">
    <property type="term" value="F:hydrolase activity"/>
    <property type="evidence" value="ECO:0007669"/>
    <property type="project" value="UniProtKB-KW"/>
</dbReference>
<evidence type="ECO:0000256" key="14">
    <source>
        <dbReference type="SAM" id="Coils"/>
    </source>
</evidence>
<keyword evidence="16" id="KW-1185">Reference proteome</keyword>
<accession>C8PEW5</accession>
<evidence type="ECO:0000256" key="5">
    <source>
        <dbReference type="ARBA" id="ARBA00022989"/>
    </source>
</evidence>
<evidence type="ECO:0000313" key="16">
    <source>
        <dbReference type="Proteomes" id="UP000005709"/>
    </source>
</evidence>
<evidence type="ECO:0000256" key="9">
    <source>
        <dbReference type="ARBA" id="ARBA00025198"/>
    </source>
</evidence>
<comment type="subcellular location">
    <subcellularLocation>
        <location evidence="12">Cell membrane</location>
        <topology evidence="12">Single-pass membrane protein</topology>
    </subcellularLocation>
    <subcellularLocation>
        <location evidence="11">Endomembrane system</location>
        <topology evidence="11">Single-pass membrane protein</topology>
    </subcellularLocation>
</comment>
<evidence type="ECO:0000256" key="12">
    <source>
        <dbReference type="HAMAP-Rule" id="MF_01398"/>
    </source>
</evidence>
<dbReference type="NCBIfam" id="NF006292">
    <property type="entry name" value="PRK08475.1"/>
    <property type="match status" value="1"/>
</dbReference>
<keyword evidence="2 12" id="KW-0138">CF(0)</keyword>
<comment type="function">
    <text evidence="10">Component of the F(0) channel, it forms part of the peripheral stalk, linking F(1) to F(0). The b'-subunit is a diverged and duplicated form of b found in plants and photosynthetic bacteria.</text>
</comment>
<dbReference type="GO" id="GO:0045259">
    <property type="term" value="C:proton-transporting ATP synthase complex"/>
    <property type="evidence" value="ECO:0007669"/>
    <property type="project" value="UniProtKB-KW"/>
</dbReference>